<sequence>MSYKDSFIHYLQVEKRYSKHTILAYEEDLDQFTTFAELSKSAEWNEVNHQLVRSWIVHLIESGQTNRTVSRKLSCLRSFFKWLLSNGKVEQNPMLRIRGPKVEKRLPQFVKQSEIDSVRIEQLFSSDFEGVRDRLMFELFYQTGIRLSELIELKNKDVTSGSIKVLGKRNKERIIPIGKDLYEIIRSYEKLKPSGPDSQLLLFVKKDGRKMSSKFVYRKINTYLGSVTNAEKKSPHILRHTFATHMLNNGAGLETLKELLGHANLSATQVYTHNSFAQINSIYSHAHPRGRKK</sequence>
<dbReference type="Pfam" id="PF00589">
    <property type="entry name" value="Phage_integrase"/>
    <property type="match status" value="1"/>
</dbReference>
<comment type="caution">
    <text evidence="12">The sequence shown here is derived from an EMBL/GenBank/DDBJ whole genome shotgun (WGS) entry which is preliminary data.</text>
</comment>
<dbReference type="InterPro" id="IPR011010">
    <property type="entry name" value="DNA_brk_join_enz"/>
</dbReference>
<dbReference type="InterPro" id="IPR044068">
    <property type="entry name" value="CB"/>
</dbReference>
<evidence type="ECO:0000256" key="6">
    <source>
        <dbReference type="ARBA" id="ARBA00023125"/>
    </source>
</evidence>
<dbReference type="PROSITE" id="PS51900">
    <property type="entry name" value="CB"/>
    <property type="match status" value="1"/>
</dbReference>
<evidence type="ECO:0000256" key="9">
    <source>
        <dbReference type="PROSITE-ProRule" id="PRU01248"/>
    </source>
</evidence>
<dbReference type="GO" id="GO:0015074">
    <property type="term" value="P:DNA integration"/>
    <property type="evidence" value="ECO:0007669"/>
    <property type="project" value="UniProtKB-KW"/>
</dbReference>
<evidence type="ECO:0000256" key="4">
    <source>
        <dbReference type="ARBA" id="ARBA00022829"/>
    </source>
</evidence>
<dbReference type="RefSeq" id="WP_144332610.1">
    <property type="nucleotide sequence ID" value="NZ_VLPL01000003.1"/>
</dbReference>
<evidence type="ECO:0000256" key="5">
    <source>
        <dbReference type="ARBA" id="ARBA00022908"/>
    </source>
</evidence>
<dbReference type="GO" id="GO:0007059">
    <property type="term" value="P:chromosome segregation"/>
    <property type="evidence" value="ECO:0007669"/>
    <property type="project" value="UniProtKB-KW"/>
</dbReference>
<dbReference type="InterPro" id="IPR004107">
    <property type="entry name" value="Integrase_SAM-like_N"/>
</dbReference>
<keyword evidence="5" id="KW-0229">DNA integration</keyword>
<dbReference type="OrthoDB" id="9801717at2"/>
<dbReference type="Gene3D" id="1.10.443.10">
    <property type="entry name" value="Intergrase catalytic core"/>
    <property type="match status" value="1"/>
</dbReference>
<dbReference type="InterPro" id="IPR010998">
    <property type="entry name" value="Integrase_recombinase_N"/>
</dbReference>
<dbReference type="InterPro" id="IPR002104">
    <property type="entry name" value="Integrase_catalytic"/>
</dbReference>
<dbReference type="InterPro" id="IPR050090">
    <property type="entry name" value="Tyrosine_recombinase_XerCD"/>
</dbReference>
<dbReference type="SUPFAM" id="SSF56349">
    <property type="entry name" value="DNA breaking-rejoining enzymes"/>
    <property type="match status" value="1"/>
</dbReference>
<keyword evidence="13" id="KW-1185">Reference proteome</keyword>
<dbReference type="GO" id="GO:0005737">
    <property type="term" value="C:cytoplasm"/>
    <property type="evidence" value="ECO:0007669"/>
    <property type="project" value="UniProtKB-SubCell"/>
</dbReference>
<gene>
    <name evidence="12" type="ORF">FO442_07825</name>
</gene>
<evidence type="ECO:0000256" key="3">
    <source>
        <dbReference type="ARBA" id="ARBA00022618"/>
    </source>
</evidence>
<dbReference type="InterPro" id="IPR013762">
    <property type="entry name" value="Integrase-like_cat_sf"/>
</dbReference>
<feature type="domain" description="Core-binding (CB)" evidence="11">
    <location>
        <begin position="1"/>
        <end position="84"/>
    </location>
</feature>
<dbReference type="GO" id="GO:0051301">
    <property type="term" value="P:cell division"/>
    <property type="evidence" value="ECO:0007669"/>
    <property type="project" value="UniProtKB-KW"/>
</dbReference>
<evidence type="ECO:0000313" key="13">
    <source>
        <dbReference type="Proteomes" id="UP000316008"/>
    </source>
</evidence>
<name>A0A556N0D5_9FLAO</name>
<evidence type="ECO:0000256" key="8">
    <source>
        <dbReference type="ARBA" id="ARBA00023306"/>
    </source>
</evidence>
<keyword evidence="4" id="KW-0159">Chromosome partition</keyword>
<keyword evidence="8" id="KW-0131">Cell cycle</keyword>
<dbReference type="PANTHER" id="PTHR30349:SF77">
    <property type="entry name" value="TYROSINE RECOMBINASE XERC"/>
    <property type="match status" value="1"/>
</dbReference>
<dbReference type="GO" id="GO:0006310">
    <property type="term" value="P:DNA recombination"/>
    <property type="evidence" value="ECO:0007669"/>
    <property type="project" value="UniProtKB-KW"/>
</dbReference>
<accession>A0A556N0D5</accession>
<dbReference type="Pfam" id="PF02899">
    <property type="entry name" value="Phage_int_SAM_1"/>
    <property type="match status" value="1"/>
</dbReference>
<reference evidence="12 13" key="1">
    <citation type="submission" date="2019-07" db="EMBL/GenBank/DDBJ databases">
        <authorList>
            <person name="Huq M.A."/>
        </authorList>
    </citation>
    <scope>NUCLEOTIDE SEQUENCE [LARGE SCALE GENOMIC DNA]</scope>
    <source>
        <strain evidence="12 13">MAH-3</strain>
    </source>
</reference>
<evidence type="ECO:0000313" key="12">
    <source>
        <dbReference type="EMBL" id="TSJ45654.1"/>
    </source>
</evidence>
<keyword evidence="6 9" id="KW-0238">DNA-binding</keyword>
<evidence type="ECO:0000256" key="7">
    <source>
        <dbReference type="ARBA" id="ARBA00023172"/>
    </source>
</evidence>
<proteinExistence type="predicted"/>
<evidence type="ECO:0000259" key="11">
    <source>
        <dbReference type="PROSITE" id="PS51900"/>
    </source>
</evidence>
<dbReference type="Gene3D" id="1.10.150.130">
    <property type="match status" value="1"/>
</dbReference>
<evidence type="ECO:0000256" key="2">
    <source>
        <dbReference type="ARBA" id="ARBA00022490"/>
    </source>
</evidence>
<dbReference type="EMBL" id="VLPL01000003">
    <property type="protein sequence ID" value="TSJ45654.1"/>
    <property type="molecule type" value="Genomic_DNA"/>
</dbReference>
<feature type="domain" description="Tyr recombinase" evidence="10">
    <location>
        <begin position="105"/>
        <end position="284"/>
    </location>
</feature>
<keyword evidence="3" id="KW-0132">Cell division</keyword>
<evidence type="ECO:0000256" key="1">
    <source>
        <dbReference type="ARBA" id="ARBA00004496"/>
    </source>
</evidence>
<dbReference type="PROSITE" id="PS51898">
    <property type="entry name" value="TYR_RECOMBINASE"/>
    <property type="match status" value="1"/>
</dbReference>
<keyword evidence="7" id="KW-0233">DNA recombination</keyword>
<keyword evidence="2" id="KW-0963">Cytoplasm</keyword>
<dbReference type="Proteomes" id="UP000316008">
    <property type="component" value="Unassembled WGS sequence"/>
</dbReference>
<organism evidence="12 13">
    <name type="scientific">Fluviicola chungangensis</name>
    <dbReference type="NCBI Taxonomy" id="2597671"/>
    <lineage>
        <taxon>Bacteria</taxon>
        <taxon>Pseudomonadati</taxon>
        <taxon>Bacteroidota</taxon>
        <taxon>Flavobacteriia</taxon>
        <taxon>Flavobacteriales</taxon>
        <taxon>Crocinitomicaceae</taxon>
        <taxon>Fluviicola</taxon>
    </lineage>
</organism>
<comment type="subcellular location">
    <subcellularLocation>
        <location evidence="1">Cytoplasm</location>
    </subcellularLocation>
</comment>
<evidence type="ECO:0000259" key="10">
    <source>
        <dbReference type="PROSITE" id="PS51898"/>
    </source>
</evidence>
<dbReference type="GO" id="GO:0003677">
    <property type="term" value="F:DNA binding"/>
    <property type="evidence" value="ECO:0007669"/>
    <property type="project" value="UniProtKB-UniRule"/>
</dbReference>
<dbReference type="AlphaFoldDB" id="A0A556N0D5"/>
<dbReference type="PANTHER" id="PTHR30349">
    <property type="entry name" value="PHAGE INTEGRASE-RELATED"/>
    <property type="match status" value="1"/>
</dbReference>
<protein>
    <submittedName>
        <fullName evidence="12">Tyrosine-type recombinase/integrase</fullName>
    </submittedName>
</protein>